<comment type="caution">
    <text evidence="1">The sequence shown here is derived from an EMBL/GenBank/DDBJ whole genome shotgun (WGS) entry which is preliminary data.</text>
</comment>
<dbReference type="OrthoDB" id="3863715at2759"/>
<sequence>MSSPESATENDEAFWEDDDLYLSSFGRLPTEPIIAKDRIQAFRFLSYGKGTRCVITEDLQMMIAVGNHKDLRGFAKGWFRAHRTLYKGVFAKSEEPGWAQLVLAVEPENELFYGEDDGDIDIEVLDYDNDDFAPSEDGEYEEDMGPDGPMEAFMETLDHGGRDMRMSDGGDGDDAASDFNGEESVFCQNCLSDKHIMSKCSKPLDFSGPHLLGCPFHGVIEHNVDECSILDRDVGLLLVLEIFTTLVCHRRGKAPFLSERLPWTKVVLIARAWGINYDGPFPWSDEFAESQRPEYEDRDDRTEEWYDACPEVTDPATANWSAVEAAIRDGKVPDPGDITEWLPPPPDNWRAVFGRGMRSAS</sequence>
<accession>A0A9P1HE38</accession>
<evidence type="ECO:0000313" key="1">
    <source>
        <dbReference type="EMBL" id="CAI4219959.1"/>
    </source>
</evidence>
<keyword evidence="2" id="KW-1185">Reference proteome</keyword>
<protein>
    <submittedName>
        <fullName evidence="1">Uncharacterized protein</fullName>
    </submittedName>
</protein>
<organism evidence="1 2">
    <name type="scientific">Parascedosporium putredinis</name>
    <dbReference type="NCBI Taxonomy" id="1442378"/>
    <lineage>
        <taxon>Eukaryota</taxon>
        <taxon>Fungi</taxon>
        <taxon>Dikarya</taxon>
        <taxon>Ascomycota</taxon>
        <taxon>Pezizomycotina</taxon>
        <taxon>Sordariomycetes</taxon>
        <taxon>Hypocreomycetidae</taxon>
        <taxon>Microascales</taxon>
        <taxon>Microascaceae</taxon>
        <taxon>Parascedosporium</taxon>
    </lineage>
</organism>
<evidence type="ECO:0000313" key="2">
    <source>
        <dbReference type="Proteomes" id="UP000838763"/>
    </source>
</evidence>
<gene>
    <name evidence="1" type="ORF">PPNO1_LOCUS9500</name>
</gene>
<dbReference type="Proteomes" id="UP000838763">
    <property type="component" value="Unassembled WGS sequence"/>
</dbReference>
<reference evidence="1" key="1">
    <citation type="submission" date="2022-11" db="EMBL/GenBank/DDBJ databases">
        <authorList>
            <person name="Scott C."/>
            <person name="Bruce N."/>
        </authorList>
    </citation>
    <scope>NUCLEOTIDE SEQUENCE</scope>
</reference>
<name>A0A9P1HE38_9PEZI</name>
<dbReference type="AlphaFoldDB" id="A0A9P1HE38"/>
<proteinExistence type="predicted"/>
<dbReference type="EMBL" id="CALLCH030000021">
    <property type="protein sequence ID" value="CAI4219959.1"/>
    <property type="molecule type" value="Genomic_DNA"/>
</dbReference>